<feature type="transmembrane region" description="Helical" evidence="1">
    <location>
        <begin position="416"/>
        <end position="435"/>
    </location>
</feature>
<reference evidence="2" key="1">
    <citation type="submission" date="2008-02" db="EMBL/GenBank/DDBJ databases">
        <authorList>
            <person name="Fulton L."/>
            <person name="Clifton S."/>
            <person name="Fulton B."/>
            <person name="Xu J."/>
            <person name="Minx P."/>
            <person name="Pepin K.H."/>
            <person name="Johnson M."/>
            <person name="Thiruvilangam P."/>
            <person name="Bhonagiri V."/>
            <person name="Nash W.E."/>
            <person name="Mardis E.R."/>
            <person name="Wilson R.K."/>
        </authorList>
    </citation>
    <scope>NUCLEOTIDE SEQUENCE [LARGE SCALE GENOMIC DNA]</scope>
    <source>
        <strain evidence="2">DSM 1552</strain>
    </source>
</reference>
<evidence type="ECO:0000313" key="3">
    <source>
        <dbReference type="Proteomes" id="UP000004910"/>
    </source>
</evidence>
<feature type="transmembrane region" description="Helical" evidence="1">
    <location>
        <begin position="9"/>
        <end position="28"/>
    </location>
</feature>
<evidence type="ECO:0000256" key="1">
    <source>
        <dbReference type="SAM" id="Phobius"/>
    </source>
</evidence>
<proteinExistence type="predicted"/>
<organism evidence="2 3">
    <name type="scientific">Thomasclavelia spiroformis DSM 1552</name>
    <dbReference type="NCBI Taxonomy" id="428126"/>
    <lineage>
        <taxon>Bacteria</taxon>
        <taxon>Bacillati</taxon>
        <taxon>Bacillota</taxon>
        <taxon>Erysipelotrichia</taxon>
        <taxon>Erysipelotrichales</taxon>
        <taxon>Coprobacillaceae</taxon>
        <taxon>Thomasclavelia</taxon>
    </lineage>
</organism>
<protein>
    <recommendedName>
        <fullName evidence="4">O-antigen polysaccharide polymerase Wzy</fullName>
    </recommendedName>
</protein>
<feature type="transmembrane region" description="Helical" evidence="1">
    <location>
        <begin position="65"/>
        <end position="83"/>
    </location>
</feature>
<dbReference type="OrthoDB" id="2085807at2"/>
<dbReference type="eggNOG" id="ENOG5033KXM">
    <property type="taxonomic scope" value="Bacteria"/>
</dbReference>
<feature type="transmembrane region" description="Helical" evidence="1">
    <location>
        <begin position="441"/>
        <end position="460"/>
    </location>
</feature>
<comment type="caution">
    <text evidence="2">The sequence shown here is derived from an EMBL/GenBank/DDBJ whole genome shotgun (WGS) entry which is preliminary data.</text>
</comment>
<dbReference type="STRING" id="428126.CLOSPI_01010"/>
<evidence type="ECO:0000313" key="2">
    <source>
        <dbReference type="EMBL" id="EDS75182.1"/>
    </source>
</evidence>
<dbReference type="HOGENOM" id="CLU_582294_0_0_9"/>
<sequence>MYFKIKKNHLLIFCLSLIIIFILGILLIPNNQNEIYLNNYLIDFTYLLISYFILGFSILKNKYDFFSPTIIFSLLYLTMFFVTPMYDILCEEYLWFGVDLFKFGIKGSTIAFVGYLSFMIFNNLNVPSSKQNKINIKYEYYGKKIVVFIVSMYVVCFIANVYYLTRSNSILYIFTLGILGSGGFSVSDANLGAISMFSYALPSITLLYMEYGNNKFLKFVFFSAMFVLQVARGFRFFIIQIIIMFFSYYILKSGKKLKIRDLISIAICILIPTLLMTLFRNTIRSGSGMDLSIISLDVIKKAFDEALWDNFRIYKTYYGLIKAVPNLTNYLFGAQMIIYTMIMFIPRMLWKGKPSNPGTEAQRLGINQYAVDGGSAYPGLGEYYYDSGLFGVIMWSSILGWWLKKVYIKYRIKSESVIDLMIYSTILGIILQLVIRGYTPSNFWMIVFCMLPYWFIKRFFKKKVIERNE</sequence>
<gene>
    <name evidence="2" type="ORF">CLOSPI_01010</name>
</gene>
<keyword evidence="3" id="KW-1185">Reference proteome</keyword>
<dbReference type="Proteomes" id="UP000004910">
    <property type="component" value="Unassembled WGS sequence"/>
</dbReference>
<dbReference type="EMBL" id="ABIK02000007">
    <property type="protein sequence ID" value="EDS75182.1"/>
    <property type="molecule type" value="Genomic_DNA"/>
</dbReference>
<feature type="transmembrane region" description="Helical" evidence="1">
    <location>
        <begin position="103"/>
        <end position="124"/>
    </location>
</feature>
<dbReference type="Pfam" id="PF14296">
    <property type="entry name" value="O-ag_pol_Wzy"/>
    <property type="match status" value="1"/>
</dbReference>
<keyword evidence="1" id="KW-1133">Transmembrane helix</keyword>
<keyword evidence="1" id="KW-0472">Membrane</keyword>
<feature type="transmembrane region" description="Helical" evidence="1">
    <location>
        <begin position="262"/>
        <end position="279"/>
    </location>
</feature>
<dbReference type="InterPro" id="IPR029468">
    <property type="entry name" value="O-ag_pol_Wzy"/>
</dbReference>
<feature type="transmembrane region" description="Helical" evidence="1">
    <location>
        <begin position="383"/>
        <end position="404"/>
    </location>
</feature>
<name>B1C1C7_9FIRM</name>
<dbReference type="NCBIfam" id="TIGR04370">
    <property type="entry name" value="glyco_rpt_poly"/>
    <property type="match status" value="1"/>
</dbReference>
<dbReference type="AlphaFoldDB" id="B1C1C7"/>
<reference evidence="2" key="2">
    <citation type="submission" date="2014-06" db="EMBL/GenBank/DDBJ databases">
        <title>Draft genome sequence of Clostridium spiroforme (DSM 1552).</title>
        <authorList>
            <person name="Sudarsanam P."/>
            <person name="Ley R."/>
            <person name="Guruge J."/>
            <person name="Turnbaugh P.J."/>
            <person name="Mahowald M."/>
            <person name="Liep D."/>
            <person name="Gordon J."/>
        </authorList>
    </citation>
    <scope>NUCLEOTIDE SEQUENCE</scope>
    <source>
        <strain evidence="2">DSM 1552</strain>
    </source>
</reference>
<feature type="transmembrane region" description="Helical" evidence="1">
    <location>
        <begin position="145"/>
        <end position="164"/>
    </location>
</feature>
<accession>B1C1C7</accession>
<feature type="transmembrane region" description="Helical" evidence="1">
    <location>
        <begin position="330"/>
        <end position="350"/>
    </location>
</feature>
<keyword evidence="1" id="KW-0812">Transmembrane</keyword>
<evidence type="ECO:0008006" key="4">
    <source>
        <dbReference type="Google" id="ProtNLM"/>
    </source>
</evidence>
<feature type="transmembrane region" description="Helical" evidence="1">
    <location>
        <begin position="219"/>
        <end position="250"/>
    </location>
</feature>
<dbReference type="GeneID" id="94017831"/>
<feature type="transmembrane region" description="Helical" evidence="1">
    <location>
        <begin position="40"/>
        <end position="58"/>
    </location>
</feature>
<dbReference type="RefSeq" id="WP_004608760.1">
    <property type="nucleotide sequence ID" value="NZ_CP102275.1"/>
</dbReference>